<dbReference type="InterPro" id="IPR000182">
    <property type="entry name" value="GNAT_dom"/>
</dbReference>
<evidence type="ECO:0000256" key="1">
    <source>
        <dbReference type="ARBA" id="ARBA00022679"/>
    </source>
</evidence>
<dbReference type="AlphaFoldDB" id="A0A089N637"/>
<name>A0A089N637_9BACL</name>
<dbReference type="PANTHER" id="PTHR43877">
    <property type="entry name" value="AMINOALKYLPHOSPHONATE N-ACETYLTRANSFERASE-RELATED-RELATED"/>
    <property type="match status" value="1"/>
</dbReference>
<dbReference type="STRING" id="169760.PSTEL_15225"/>
<dbReference type="GO" id="GO:0016747">
    <property type="term" value="F:acyltransferase activity, transferring groups other than amino-acyl groups"/>
    <property type="evidence" value="ECO:0007669"/>
    <property type="project" value="InterPro"/>
</dbReference>
<dbReference type="PROSITE" id="PS51186">
    <property type="entry name" value="GNAT"/>
    <property type="match status" value="1"/>
</dbReference>
<dbReference type="RefSeq" id="WP_038696359.1">
    <property type="nucleotide sequence ID" value="NZ_CP009286.1"/>
</dbReference>
<keyword evidence="1" id="KW-0808">Transferase</keyword>
<sequence>MESITIRQVSWGTPEYHEALALRDKVLRRPLGMSIKDDPWQQETEDIHVCAGSGDVLIGVLLLRKLDDTTVQMKQVAVDEAARGRQVGTQMAEFAEALARREGYHRIVLHARETAVPFYEKMKYICEGERFTEIGIPHRHMYKDIRNC</sequence>
<dbReference type="PANTHER" id="PTHR43877:SF2">
    <property type="entry name" value="AMINOALKYLPHOSPHONATE N-ACETYLTRANSFERASE-RELATED"/>
    <property type="match status" value="1"/>
</dbReference>
<evidence type="ECO:0000256" key="2">
    <source>
        <dbReference type="ARBA" id="ARBA00023315"/>
    </source>
</evidence>
<keyword evidence="2" id="KW-0012">Acyltransferase</keyword>
<gene>
    <name evidence="4" type="ORF">PSTEL_15225</name>
</gene>
<dbReference type="EMBL" id="CP009286">
    <property type="protein sequence ID" value="AIQ64234.1"/>
    <property type="molecule type" value="Genomic_DNA"/>
</dbReference>
<dbReference type="Gene3D" id="3.40.630.30">
    <property type="match status" value="1"/>
</dbReference>
<dbReference type="InterPro" id="IPR016181">
    <property type="entry name" value="Acyl_CoA_acyltransferase"/>
</dbReference>
<dbReference type="CDD" id="cd04301">
    <property type="entry name" value="NAT_SF"/>
    <property type="match status" value="1"/>
</dbReference>
<proteinExistence type="predicted"/>
<protein>
    <recommendedName>
        <fullName evidence="3">N-acetyltransferase domain-containing protein</fullName>
    </recommendedName>
</protein>
<dbReference type="SUPFAM" id="SSF55729">
    <property type="entry name" value="Acyl-CoA N-acyltransferases (Nat)"/>
    <property type="match status" value="1"/>
</dbReference>
<dbReference type="HOGENOM" id="CLU_056607_7_1_9"/>
<dbReference type="Pfam" id="PF00583">
    <property type="entry name" value="Acetyltransf_1"/>
    <property type="match status" value="1"/>
</dbReference>
<dbReference type="InterPro" id="IPR050832">
    <property type="entry name" value="Bact_Acetyltransf"/>
</dbReference>
<dbReference type="OrthoDB" id="9796171at2"/>
<keyword evidence="5" id="KW-1185">Reference proteome</keyword>
<evidence type="ECO:0000259" key="3">
    <source>
        <dbReference type="PROSITE" id="PS51186"/>
    </source>
</evidence>
<dbReference type="Proteomes" id="UP000029507">
    <property type="component" value="Chromosome"/>
</dbReference>
<evidence type="ECO:0000313" key="5">
    <source>
        <dbReference type="Proteomes" id="UP000029507"/>
    </source>
</evidence>
<organism evidence="4 5">
    <name type="scientific">Paenibacillus stellifer</name>
    <dbReference type="NCBI Taxonomy" id="169760"/>
    <lineage>
        <taxon>Bacteria</taxon>
        <taxon>Bacillati</taxon>
        <taxon>Bacillota</taxon>
        <taxon>Bacilli</taxon>
        <taxon>Bacillales</taxon>
        <taxon>Paenibacillaceae</taxon>
        <taxon>Paenibacillus</taxon>
    </lineage>
</organism>
<dbReference type="KEGG" id="pste:PSTEL_15225"/>
<feature type="domain" description="N-acetyltransferase" evidence="3">
    <location>
        <begin position="4"/>
        <end position="146"/>
    </location>
</feature>
<reference evidence="4 5" key="1">
    <citation type="submission" date="2014-08" db="EMBL/GenBank/DDBJ databases">
        <title>Comparative genomics of the Paenibacillus odorifer group.</title>
        <authorList>
            <person name="den Bakker H.C."/>
            <person name="Tsai Y.-C."/>
            <person name="Martin N."/>
            <person name="Korlach J."/>
            <person name="Wiedmann M."/>
        </authorList>
    </citation>
    <scope>NUCLEOTIDE SEQUENCE [LARGE SCALE GENOMIC DNA]</scope>
    <source>
        <strain evidence="4 5">DSM 14472</strain>
    </source>
</reference>
<accession>A0A089N637</accession>
<evidence type="ECO:0000313" key="4">
    <source>
        <dbReference type="EMBL" id="AIQ64234.1"/>
    </source>
</evidence>